<organism evidence="2">
    <name type="scientific">viral metagenome</name>
    <dbReference type="NCBI Taxonomy" id="1070528"/>
    <lineage>
        <taxon>unclassified sequences</taxon>
        <taxon>metagenomes</taxon>
        <taxon>organismal metagenomes</taxon>
    </lineage>
</organism>
<keyword evidence="1" id="KW-0175">Coiled coil</keyword>
<sequence length="145" mass="16454">MNYCTVCKQTHEGSGCPADRNIYDESMDVVGQLKNENAALRQQLAESKGSYDDAIGEYHLEEQDLRKENKDLRQQVDALSAGRDTLKRKYMELIMAVADKYPFESRHGTALRYIKERQLSGQAKRDAGLDEIARDQFCFKAGEGV</sequence>
<evidence type="ECO:0000256" key="1">
    <source>
        <dbReference type="SAM" id="Coils"/>
    </source>
</evidence>
<gene>
    <name evidence="2" type="ORF">MM415A05999_0003</name>
</gene>
<reference evidence="2" key="1">
    <citation type="submission" date="2020-03" db="EMBL/GenBank/DDBJ databases">
        <title>The deep terrestrial virosphere.</title>
        <authorList>
            <person name="Holmfeldt K."/>
            <person name="Nilsson E."/>
            <person name="Simone D."/>
            <person name="Lopez-Fernandez M."/>
            <person name="Wu X."/>
            <person name="de Brujin I."/>
            <person name="Lundin D."/>
            <person name="Andersson A."/>
            <person name="Bertilsson S."/>
            <person name="Dopson M."/>
        </authorList>
    </citation>
    <scope>NUCLEOTIDE SEQUENCE</scope>
    <source>
        <strain evidence="2">MM415A05999</strain>
    </source>
</reference>
<dbReference type="EMBL" id="MT141637">
    <property type="protein sequence ID" value="QJA68657.1"/>
    <property type="molecule type" value="Genomic_DNA"/>
</dbReference>
<accession>A0A6M3JII8</accession>
<evidence type="ECO:0000313" key="2">
    <source>
        <dbReference type="EMBL" id="QJA68657.1"/>
    </source>
</evidence>
<feature type="coiled-coil region" evidence="1">
    <location>
        <begin position="23"/>
        <end position="89"/>
    </location>
</feature>
<name>A0A6M3JII8_9ZZZZ</name>
<proteinExistence type="predicted"/>
<dbReference type="AlphaFoldDB" id="A0A6M3JII8"/>
<protein>
    <submittedName>
        <fullName evidence="2">Uncharacterized protein</fullName>
    </submittedName>
</protein>